<dbReference type="CDD" id="cd01949">
    <property type="entry name" value="GGDEF"/>
    <property type="match status" value="1"/>
</dbReference>
<reference evidence="6 7" key="1">
    <citation type="journal article" date="2013" name="Front. Microbiol.">
        <title>Comparative genomic analyses of the cyanobacterium, Lyngbya aestuarii BL J, a powerful hydrogen producer.</title>
        <authorList>
            <person name="Kothari A."/>
            <person name="Vaughn M."/>
            <person name="Garcia-Pichel F."/>
        </authorList>
    </citation>
    <scope>NUCLEOTIDE SEQUENCE [LARGE SCALE GENOMIC DNA]</scope>
    <source>
        <strain evidence="6 7">BL J</strain>
    </source>
</reference>
<dbReference type="Pfam" id="PF08447">
    <property type="entry name" value="PAS_3"/>
    <property type="match status" value="3"/>
</dbReference>
<dbReference type="InterPro" id="IPR001610">
    <property type="entry name" value="PAC"/>
</dbReference>
<dbReference type="Pfam" id="PF00563">
    <property type="entry name" value="EAL"/>
    <property type="match status" value="1"/>
</dbReference>
<dbReference type="PROSITE" id="PS50112">
    <property type="entry name" value="PAS"/>
    <property type="match status" value="3"/>
</dbReference>
<dbReference type="InterPro" id="IPR000700">
    <property type="entry name" value="PAS-assoc_C"/>
</dbReference>
<dbReference type="SMART" id="SM00267">
    <property type="entry name" value="GGDEF"/>
    <property type="match status" value="1"/>
</dbReference>
<dbReference type="NCBIfam" id="TIGR00254">
    <property type="entry name" value="GGDEF"/>
    <property type="match status" value="1"/>
</dbReference>
<dbReference type="Gene3D" id="3.30.70.270">
    <property type="match status" value="1"/>
</dbReference>
<dbReference type="InterPro" id="IPR035965">
    <property type="entry name" value="PAS-like_dom_sf"/>
</dbReference>
<dbReference type="InterPro" id="IPR052155">
    <property type="entry name" value="Biofilm_reg_signaling"/>
</dbReference>
<sequence length="1247" mass="143874">MYYWFSKKYYFLPVHFVSTLTFFNPLTYLVTSSILIIIVYFIYKIKKSNFQSDDRSIKPEIEDYRQTVERSPNPIFSVNKQGEIKIWNVACQQNYHYHQEIIGQSWKILLADESLSSLESLLTQVFQEKKSFSGVEITYRGADQTLHFAISRLYPLFDSQQQVSQCVIANTHITERKQAELKREKLLAREQAEKTKIEKILERISDGFFAVNRQWKITYLNSQAEPLLGKDNEELIGKNLWEVYPEAVNTLFYHKYHQALNTDKTVDFEAFYPPFNCWYEVHAYPDEDGLSVYFRDITERKQSQIALKENEQFLQTIYDNTQDGIFILNVLENGIFKYVGLNPIHEQVTGISTAEIQGKTPAQILPPEIAQAVEQNYRRCVETETIITYEEFLPFRGQDLWWLTSLAPLKNDTGRIFQIIGTATNITALKQAETRFQNLAANIPGAIFRYILHSDGSDSVIYMNSGCYKLWEIEAREVEHNTEILWKLVHPDDLPGMQQSVLLSAQTLEPWSYEWRIIMPSGIHKYVQSAGKPEQQTNGDVIWDTMIIEVTALKQAEKRLQNLAANLPGVIYRYVLSADGSDAVTYMSPGSRTLWEIESYEIEQDVKVLWKLIHPEDLPRMQESLQVSAETLEPWSCEWRITTPSGCQKWLQTLAKPERRLNGDVIWEGLILDISDRKRAEMALRESEERYRLLAENMSDLVCIHNAEGQYLYVSPSCQLLLGYDDKELIGQDPYTFFHPEDCDQIFQTSHQAALIGQSIPMTYRMRKKSGDYIWLETLTTPILDDTGQVVRLQTTSRDVTDRVQVEQQLRYDALHDSLTELPNRHLLIDRIELALQRLKRYQDFQFAILFLDLDRFKVINDSLGHVVGDELLISVAQTLQGLIRQVDLAARFGGDEFVILLEEIDNINEAVQIAKRIITELQSPFILNQQEVFITPSIGIVYGSSDYHQAIDLLRDADAAMYRAKAKGGERYEIFDPSMYLQALKRLHLENDLRQALDQKDFILYYQPIVSVETGKITGMEALIRWQHPQKGLIPPSDFIPVAEETGLIVPMGMWVLKTACSQMKTWYQHFPNTQNLKISVNLSGRQLREPTLIEQINQALTEIYFPPQLLTLELTESMLLDDVENIITLLSNIRSHSIQLSIDDFGTGYSSLSYLQRLPLNTIKIDQSFVNCIGEQGENSAIIDIIMTLATKLNLEVIAEGIETRTQFEYLKNIGCPFAQGYLIAKPLTVDALTTLFQEDWQYQL</sequence>
<dbReference type="Pfam" id="PF00990">
    <property type="entry name" value="GGDEF"/>
    <property type="match status" value="1"/>
</dbReference>
<dbReference type="FunFam" id="3.20.20.450:FF:000001">
    <property type="entry name" value="Cyclic di-GMP phosphodiesterase yahA"/>
    <property type="match status" value="1"/>
</dbReference>
<dbReference type="CDD" id="cd00130">
    <property type="entry name" value="PAS"/>
    <property type="match status" value="5"/>
</dbReference>
<feature type="domain" description="PAS" evidence="2">
    <location>
        <begin position="687"/>
        <end position="758"/>
    </location>
</feature>
<gene>
    <name evidence="6" type="ORF">M595_3807</name>
</gene>
<dbReference type="SMART" id="SM00052">
    <property type="entry name" value="EAL"/>
    <property type="match status" value="1"/>
</dbReference>
<feature type="domain" description="PAC" evidence="3">
    <location>
        <begin position="635"/>
        <end position="686"/>
    </location>
</feature>
<dbReference type="Gene3D" id="3.20.20.450">
    <property type="entry name" value="EAL domain"/>
    <property type="match status" value="1"/>
</dbReference>
<dbReference type="Gene3D" id="3.30.450.20">
    <property type="entry name" value="PAS domain"/>
    <property type="match status" value="6"/>
</dbReference>
<dbReference type="PATRIC" id="fig|1348334.3.peg.3684"/>
<dbReference type="InterPro" id="IPR000014">
    <property type="entry name" value="PAS"/>
</dbReference>
<feature type="domain" description="PAC" evidence="3">
    <location>
        <begin position="381"/>
        <end position="438"/>
    </location>
</feature>
<protein>
    <submittedName>
        <fullName evidence="6">Diguanylate cyclase domain protein</fullName>
    </submittedName>
</protein>
<evidence type="ECO:0000313" key="7">
    <source>
        <dbReference type="Proteomes" id="UP000017127"/>
    </source>
</evidence>
<dbReference type="SUPFAM" id="SSF55785">
    <property type="entry name" value="PYP-like sensor domain (PAS domain)"/>
    <property type="match status" value="6"/>
</dbReference>
<feature type="domain" description="PAC" evidence="3">
    <location>
        <begin position="133"/>
        <end position="185"/>
    </location>
</feature>
<dbReference type="SUPFAM" id="SSF141868">
    <property type="entry name" value="EAL domain-like"/>
    <property type="match status" value="1"/>
</dbReference>
<evidence type="ECO:0000313" key="6">
    <source>
        <dbReference type="EMBL" id="ERT06196.1"/>
    </source>
</evidence>
<dbReference type="InterPro" id="IPR013655">
    <property type="entry name" value="PAS_fold_3"/>
</dbReference>
<feature type="domain" description="PAS" evidence="2">
    <location>
        <begin position="310"/>
        <end position="384"/>
    </location>
</feature>
<evidence type="ECO:0000259" key="3">
    <source>
        <dbReference type="PROSITE" id="PS50113"/>
    </source>
</evidence>
<dbReference type="InterPro" id="IPR035919">
    <property type="entry name" value="EAL_sf"/>
</dbReference>
<dbReference type="CDD" id="cd01948">
    <property type="entry name" value="EAL"/>
    <property type="match status" value="1"/>
</dbReference>
<dbReference type="SMART" id="SM00086">
    <property type="entry name" value="PAC"/>
    <property type="match status" value="5"/>
</dbReference>
<evidence type="ECO:0000259" key="5">
    <source>
        <dbReference type="PROSITE" id="PS50887"/>
    </source>
</evidence>
<dbReference type="OrthoDB" id="425396at2"/>
<dbReference type="Pfam" id="PF08448">
    <property type="entry name" value="PAS_4"/>
    <property type="match status" value="3"/>
</dbReference>
<dbReference type="InterPro" id="IPR043128">
    <property type="entry name" value="Rev_trsase/Diguanyl_cyclase"/>
</dbReference>
<name>U7QIE3_9CYAN</name>
<feature type="domain" description="EAL" evidence="4">
    <location>
        <begin position="987"/>
        <end position="1243"/>
    </location>
</feature>
<keyword evidence="1" id="KW-0812">Transmembrane</keyword>
<feature type="domain" description="GGDEF" evidence="5">
    <location>
        <begin position="845"/>
        <end position="978"/>
    </location>
</feature>
<dbReference type="Proteomes" id="UP000017127">
    <property type="component" value="Unassembled WGS sequence"/>
</dbReference>
<proteinExistence type="predicted"/>
<dbReference type="InterPro" id="IPR001633">
    <property type="entry name" value="EAL_dom"/>
</dbReference>
<dbReference type="PANTHER" id="PTHR44757">
    <property type="entry name" value="DIGUANYLATE CYCLASE DGCP"/>
    <property type="match status" value="1"/>
</dbReference>
<evidence type="ECO:0000259" key="2">
    <source>
        <dbReference type="PROSITE" id="PS50112"/>
    </source>
</evidence>
<keyword evidence="1" id="KW-1133">Transmembrane helix</keyword>
<dbReference type="AlphaFoldDB" id="U7QIE3"/>
<accession>U7QIE3</accession>
<evidence type="ECO:0000256" key="1">
    <source>
        <dbReference type="SAM" id="Phobius"/>
    </source>
</evidence>
<dbReference type="PROSITE" id="PS50883">
    <property type="entry name" value="EAL"/>
    <property type="match status" value="1"/>
</dbReference>
<feature type="domain" description="PAC" evidence="3">
    <location>
        <begin position="760"/>
        <end position="812"/>
    </location>
</feature>
<dbReference type="SUPFAM" id="SSF55073">
    <property type="entry name" value="Nucleotide cyclase"/>
    <property type="match status" value="1"/>
</dbReference>
<organism evidence="6 7">
    <name type="scientific">Lyngbya aestuarii BL J</name>
    <dbReference type="NCBI Taxonomy" id="1348334"/>
    <lineage>
        <taxon>Bacteria</taxon>
        <taxon>Bacillati</taxon>
        <taxon>Cyanobacteriota</taxon>
        <taxon>Cyanophyceae</taxon>
        <taxon>Oscillatoriophycideae</taxon>
        <taxon>Oscillatoriales</taxon>
        <taxon>Microcoleaceae</taxon>
        <taxon>Lyngbya</taxon>
    </lineage>
</organism>
<dbReference type="PROSITE" id="PS50887">
    <property type="entry name" value="GGDEF"/>
    <property type="match status" value="1"/>
</dbReference>
<dbReference type="InterPro" id="IPR029787">
    <property type="entry name" value="Nucleotide_cyclase"/>
</dbReference>
<dbReference type="PANTHER" id="PTHR44757:SF2">
    <property type="entry name" value="BIOFILM ARCHITECTURE MAINTENANCE PROTEIN MBAA"/>
    <property type="match status" value="1"/>
</dbReference>
<dbReference type="RefSeq" id="WP_023067533.1">
    <property type="nucleotide sequence ID" value="NZ_AUZM01000040.1"/>
</dbReference>
<feature type="transmembrane region" description="Helical" evidence="1">
    <location>
        <begin position="20"/>
        <end position="43"/>
    </location>
</feature>
<keyword evidence="7" id="KW-1185">Reference proteome</keyword>
<dbReference type="InterPro" id="IPR000160">
    <property type="entry name" value="GGDEF_dom"/>
</dbReference>
<comment type="caution">
    <text evidence="6">The sequence shown here is derived from an EMBL/GenBank/DDBJ whole genome shotgun (WGS) entry which is preliminary data.</text>
</comment>
<dbReference type="SMART" id="SM00091">
    <property type="entry name" value="PAS"/>
    <property type="match status" value="6"/>
</dbReference>
<dbReference type="EMBL" id="AUZM01000040">
    <property type="protein sequence ID" value="ERT06196.1"/>
    <property type="molecule type" value="Genomic_DNA"/>
</dbReference>
<dbReference type="NCBIfam" id="TIGR00229">
    <property type="entry name" value="sensory_box"/>
    <property type="match status" value="4"/>
</dbReference>
<dbReference type="InterPro" id="IPR013656">
    <property type="entry name" value="PAS_4"/>
</dbReference>
<dbReference type="PROSITE" id="PS50113">
    <property type="entry name" value="PAC"/>
    <property type="match status" value="4"/>
</dbReference>
<feature type="domain" description="PAS" evidence="2">
    <location>
        <begin position="193"/>
        <end position="263"/>
    </location>
</feature>
<evidence type="ECO:0000259" key="4">
    <source>
        <dbReference type="PROSITE" id="PS50883"/>
    </source>
</evidence>
<keyword evidence="1" id="KW-0472">Membrane</keyword>